<dbReference type="Proteomes" id="UP000075321">
    <property type="component" value="Unassembled WGS sequence"/>
</dbReference>
<evidence type="ECO:0000259" key="3">
    <source>
        <dbReference type="PROSITE" id="PS51462"/>
    </source>
</evidence>
<comment type="cofactor">
    <cofactor evidence="1">
        <name>Mg(2+)</name>
        <dbReference type="ChEBI" id="CHEBI:18420"/>
    </cofactor>
</comment>
<dbReference type="PROSITE" id="PS00893">
    <property type="entry name" value="NUDIX_BOX"/>
    <property type="match status" value="1"/>
</dbReference>
<dbReference type="RefSeq" id="WP_066380723.1">
    <property type="nucleotide sequence ID" value="NZ_LTAZ01000004.1"/>
</dbReference>
<dbReference type="Pfam" id="PF00293">
    <property type="entry name" value="NUDIX"/>
    <property type="match status" value="1"/>
</dbReference>
<dbReference type="GO" id="GO:0006753">
    <property type="term" value="P:nucleoside phosphate metabolic process"/>
    <property type="evidence" value="ECO:0007669"/>
    <property type="project" value="TreeGrafter"/>
</dbReference>
<evidence type="ECO:0000256" key="2">
    <source>
        <dbReference type="ARBA" id="ARBA00022801"/>
    </source>
</evidence>
<dbReference type="Gene3D" id="3.90.79.10">
    <property type="entry name" value="Nucleoside Triphosphate Pyrophosphohydrolase"/>
    <property type="match status" value="1"/>
</dbReference>
<keyword evidence="2 4" id="KW-0378">Hydrolase</keyword>
<organism evidence="4 5">
    <name type="scientific">Halalkalicoccus paucihalophilus</name>
    <dbReference type="NCBI Taxonomy" id="1008153"/>
    <lineage>
        <taxon>Archaea</taxon>
        <taxon>Methanobacteriati</taxon>
        <taxon>Methanobacteriota</taxon>
        <taxon>Stenosarchaea group</taxon>
        <taxon>Halobacteria</taxon>
        <taxon>Halobacteriales</taxon>
        <taxon>Halococcaceae</taxon>
        <taxon>Halalkalicoccus</taxon>
    </lineage>
</organism>
<dbReference type="PATRIC" id="fig|1008153.3.peg.1296"/>
<dbReference type="CDD" id="cd03424">
    <property type="entry name" value="NUDIX_ADPRase_Nudt5_UGPPase_Nudt14"/>
    <property type="match status" value="1"/>
</dbReference>
<dbReference type="OrthoDB" id="104705at2157"/>
<dbReference type="AlphaFoldDB" id="A0A151AEZ7"/>
<dbReference type="PANTHER" id="PTHR11839">
    <property type="entry name" value="UDP/ADP-SUGAR PYROPHOSPHATASE"/>
    <property type="match status" value="1"/>
</dbReference>
<comment type="caution">
    <text evidence="4">The sequence shown here is derived from an EMBL/GenBank/DDBJ whole genome shotgun (WGS) entry which is preliminary data.</text>
</comment>
<keyword evidence="5" id="KW-1185">Reference proteome</keyword>
<dbReference type="InterPro" id="IPR000086">
    <property type="entry name" value="NUDIX_hydrolase_dom"/>
</dbReference>
<sequence length="179" mass="19732">MTDPLEWETLDESVAYSCPGFDVIHEEVRLPDGTETDFDYASEPPAAVILPFTSGGEVVLIEEWRQAVKRVNRGLPAGSMEPGEDRKTAARRELVEETGYEAGEMEFLASVEPANGLLDAVHHYFVAHDCEPTGQQELDFNESIRVATTDWEALLADVQSGEVRDGRTVTGVLQYALST</sequence>
<gene>
    <name evidence="4" type="ORF">HAPAU_12880</name>
</gene>
<dbReference type="InterPro" id="IPR015797">
    <property type="entry name" value="NUDIX_hydrolase-like_dom_sf"/>
</dbReference>
<reference evidence="4 5" key="1">
    <citation type="submission" date="2016-02" db="EMBL/GenBank/DDBJ databases">
        <title>Genome sequence of Halalkalicoccus paucihalophilus DSM 24557.</title>
        <authorList>
            <person name="Poehlein A."/>
            <person name="Daniel R."/>
        </authorList>
    </citation>
    <scope>NUCLEOTIDE SEQUENCE [LARGE SCALE GENOMIC DNA]</scope>
    <source>
        <strain evidence="4 5">DSM 24557</strain>
    </source>
</reference>
<dbReference type="InterPro" id="IPR020084">
    <property type="entry name" value="NUDIX_hydrolase_CS"/>
</dbReference>
<evidence type="ECO:0000313" key="5">
    <source>
        <dbReference type="Proteomes" id="UP000075321"/>
    </source>
</evidence>
<feature type="domain" description="Nudix hydrolase" evidence="3">
    <location>
        <begin position="42"/>
        <end position="171"/>
    </location>
</feature>
<evidence type="ECO:0000256" key="1">
    <source>
        <dbReference type="ARBA" id="ARBA00001946"/>
    </source>
</evidence>
<dbReference type="EMBL" id="LTAZ01000004">
    <property type="protein sequence ID" value="KYH26193.1"/>
    <property type="molecule type" value="Genomic_DNA"/>
</dbReference>
<name>A0A151AEZ7_9EURY</name>
<evidence type="ECO:0000313" key="4">
    <source>
        <dbReference type="EMBL" id="KYH26193.1"/>
    </source>
</evidence>
<proteinExistence type="predicted"/>
<dbReference type="GO" id="GO:0019693">
    <property type="term" value="P:ribose phosphate metabolic process"/>
    <property type="evidence" value="ECO:0007669"/>
    <property type="project" value="TreeGrafter"/>
</dbReference>
<protein>
    <submittedName>
        <fullName evidence="4">Adenosine nucleotide hydrolase NudE</fullName>
    </submittedName>
</protein>
<dbReference type="PROSITE" id="PS51462">
    <property type="entry name" value="NUDIX"/>
    <property type="match status" value="1"/>
</dbReference>
<accession>A0A151AEZ7</accession>
<dbReference type="GO" id="GO:0016787">
    <property type="term" value="F:hydrolase activity"/>
    <property type="evidence" value="ECO:0007669"/>
    <property type="project" value="UniProtKB-KW"/>
</dbReference>
<dbReference type="SUPFAM" id="SSF55811">
    <property type="entry name" value="Nudix"/>
    <property type="match status" value="1"/>
</dbReference>
<dbReference type="PANTHER" id="PTHR11839:SF18">
    <property type="entry name" value="NUDIX HYDROLASE DOMAIN-CONTAINING PROTEIN"/>
    <property type="match status" value="1"/>
</dbReference>